<reference evidence="6" key="1">
    <citation type="journal article" date="2013" name="Med. Chem. Commun.">
        <title>The muraminomicin biosynthetic gene cluster and enzymatic formation of the 2-deoxyaminoribosyl appendage.</title>
        <authorList>
            <person name="Chi X."/>
            <person name="Baba S."/>
            <person name="Tibrewal N."/>
            <person name="Funabashi M."/>
            <person name="Nonaka K."/>
            <person name="Van Lanen S.G."/>
        </authorList>
    </citation>
    <scope>NUCLEOTIDE SEQUENCE</scope>
    <source>
        <strain evidence="6">SANK 60709</strain>
    </source>
</reference>
<dbReference type="GO" id="GO:0005829">
    <property type="term" value="C:cytosol"/>
    <property type="evidence" value="ECO:0007669"/>
    <property type="project" value="TreeGrafter"/>
</dbReference>
<dbReference type="SUPFAM" id="SSF56801">
    <property type="entry name" value="Acetyl-CoA synthetase-like"/>
    <property type="match status" value="3"/>
</dbReference>
<dbReference type="PROSITE" id="PS00012">
    <property type="entry name" value="PHOSPHOPANTETHEINE"/>
    <property type="match status" value="3"/>
</dbReference>
<dbReference type="InterPro" id="IPR013217">
    <property type="entry name" value="Methyltransf_12"/>
</dbReference>
<dbReference type="InterPro" id="IPR020806">
    <property type="entry name" value="PKS_PP-bd"/>
</dbReference>
<dbReference type="SUPFAM" id="SSF47336">
    <property type="entry name" value="ACP-like"/>
    <property type="match status" value="3"/>
</dbReference>
<evidence type="ECO:0000256" key="2">
    <source>
        <dbReference type="ARBA" id="ARBA00022450"/>
    </source>
</evidence>
<dbReference type="SUPFAM" id="SSF53474">
    <property type="entry name" value="alpha/beta-Hydrolases"/>
    <property type="match status" value="1"/>
</dbReference>
<dbReference type="InterPro" id="IPR020802">
    <property type="entry name" value="TesA-like"/>
</dbReference>
<dbReference type="GO" id="GO:0003824">
    <property type="term" value="F:catalytic activity"/>
    <property type="evidence" value="ECO:0007669"/>
    <property type="project" value="InterPro"/>
</dbReference>
<keyword evidence="3" id="KW-0597">Phosphoprotein</keyword>
<dbReference type="Gene3D" id="3.40.50.12780">
    <property type="entry name" value="N-terminal domain of ligase-like"/>
    <property type="match status" value="2"/>
</dbReference>
<proteinExistence type="predicted"/>
<keyword evidence="4" id="KW-0677">Repeat</keyword>
<dbReference type="PROSITE" id="PS50075">
    <property type="entry name" value="CARRIER"/>
    <property type="match status" value="3"/>
</dbReference>
<evidence type="ECO:0000256" key="3">
    <source>
        <dbReference type="ARBA" id="ARBA00022553"/>
    </source>
</evidence>
<dbReference type="FunFam" id="3.40.50.12780:FF:000012">
    <property type="entry name" value="Non-ribosomal peptide synthetase"/>
    <property type="match status" value="2"/>
</dbReference>
<dbReference type="Gene3D" id="2.30.38.10">
    <property type="entry name" value="Luciferase, Domain 3"/>
    <property type="match status" value="1"/>
</dbReference>
<dbReference type="SMART" id="SM00823">
    <property type="entry name" value="PKS_PP"/>
    <property type="match status" value="3"/>
</dbReference>
<evidence type="ECO:0000313" key="6">
    <source>
        <dbReference type="EMBL" id="BAM98992.1"/>
    </source>
</evidence>
<feature type="domain" description="Carrier" evidence="5">
    <location>
        <begin position="2956"/>
        <end position="3031"/>
    </location>
</feature>
<dbReference type="GO" id="GO:0031177">
    <property type="term" value="F:phosphopantetheine binding"/>
    <property type="evidence" value="ECO:0007669"/>
    <property type="project" value="InterPro"/>
</dbReference>
<dbReference type="Gene3D" id="3.40.50.1820">
    <property type="entry name" value="alpha/beta hydrolase"/>
    <property type="match status" value="1"/>
</dbReference>
<dbReference type="InterPro" id="IPR020845">
    <property type="entry name" value="AMP-binding_CS"/>
</dbReference>
<organism evidence="6">
    <name type="scientific">Streptosporangium amethystogenes</name>
    <dbReference type="NCBI Taxonomy" id="2002"/>
    <lineage>
        <taxon>Bacteria</taxon>
        <taxon>Bacillati</taxon>
        <taxon>Actinomycetota</taxon>
        <taxon>Actinomycetes</taxon>
        <taxon>Streptosporangiales</taxon>
        <taxon>Streptosporangiaceae</taxon>
        <taxon>Streptosporangium</taxon>
    </lineage>
</organism>
<dbReference type="GO" id="GO:0009403">
    <property type="term" value="P:toxin biosynthetic process"/>
    <property type="evidence" value="ECO:0007669"/>
    <property type="project" value="UniProtKB-ARBA"/>
</dbReference>
<keyword evidence="2" id="KW-0596">Phosphopantetheine</keyword>
<dbReference type="Gene3D" id="3.30.559.30">
    <property type="entry name" value="Nonribosomal peptide synthetase, condensation domain"/>
    <property type="match status" value="2"/>
</dbReference>
<dbReference type="FunFam" id="2.30.38.10:FF:000001">
    <property type="entry name" value="Non-ribosomal peptide synthetase PvdI"/>
    <property type="match status" value="2"/>
</dbReference>
<feature type="domain" description="Carrier" evidence="5">
    <location>
        <begin position="555"/>
        <end position="630"/>
    </location>
</feature>
<sequence>MRARESRLGGKGALPAEEPAIAAALICHRRLLERDDVRGELGLHLHLHLHRPGSRRDADHRPGTQTRRRAAAMTRTLIDDMSGEDLLAGVSLGELFAASVARNPDAAAIVSDGRSVSYRELDEWSGRLAQWLSERGVRSESRVALVLPRSVELVVAVLAVTKAGGAFVPVDPAYPLRRQEFMLADAAPAVVLRDTLPDVSAHPAVPRAAGGPLTRAAYVIYTSGSTGTPKGVVVSHQGLAALAQAQARRLGVGRGSRVLQFSSPSFDAWVWEVVTLASGAVLVVPPPGRLAGTELADLLVRERVSHATLPPAVLATVPVVESADLVMLVVAGEACGPELVERWAPGRRMVNAYGPTESTVCVSMSVPLLPGGGVPIGRPVRGTRVYVLDERLRPVPTGVVGELYAAGAGVARGYLNRPGLTGERFVADPYGPAGSRMYRTGDLVRWNADGELEFRGRADEQVKVRGFRIEPGEIEAVLRGHEGVRDAAVVVRDGRLVAYVVGDSAGLREYVARWLPEYMVPAVVTALAELPLTVNGKLDRRALPDPEFPTTGGRGPRTAREAVLCGLFAEVLDLTEVGVEDGFFDLGGHSLLATRLVSRIRTVLGVEVPIRALFETPTVAGLAHHIEHGGGRTRPALTRRERPEELPLSFAQQRLWFLHRLEGLSPSYNMPLTLKLTGDVDQAAVRAALDDVVARHESLRTVFPEVDGRPVQRILPAAESSVGWQVHAVMPDELDTALSQAARYGFALGKEIPVRADLFVTAPGESVLLVLMHHIAGDGWSLAPLARDLVHAYAARCAGEAPQWVPLPVQYADYTLWQREVLGSDADPASRFGRQLAYWTEQLAGLPEQLELPVDRPRPVVASYAGGNLTFRLPAGLHAGVVGLARRSGATVFMVLQAAMAALLTRLGAGNDIPLGGGIAGRTDEALEDLVGLFVNPLVLRTDTSGDPSFAELLGRVRETSLSGYAHQDVPFEHLVEVLNPQRSTAYHPLFQVALVLQNTPRSAFTLPGLRVEPVFVGTGTARFDLFFSLTEMSDERGGPAGVAGSVEFSAELFDPDTVDVLVGRWVRLLEAVVAAPRLRIGEVELLSAGERARLVPRTPEAVVAPRDLPALVAGHDPAATAIESGERSLSYGELEEWSDRLAYWLGERGVGVESRVALVLPRSVELVVAVLAVAKAGGVFVPVDPGYPVERREFMLADAAPVVVLRDGLPDVSACPAVAPAGALADGGTVSRAAYVIYTSGSTGVPKGVVVSHRGLAALVMTQARRLSVGPGSRVLQFSSPSFDAWVWELVMALGSGAVLVVPPGGRALVGEALGEVLVSGRVSHVTMPPSVLATVAPAEPAELGVVVLAGEACPPELAGRWSRDRVVVNAYGPTESTVCVSMSGPLSGQVAPIGYPVLDTRVYVLDERLRPVPPGVVGELYAAGAGVARGYLNRPGLTGERFVADPYGPAGSRMYRTGDLVRWNADGELEFRGRADEQVKVRGFRIEPGEIEAVLREHPAVSDAVVIAREDQPGERRLVGYVVPATGAVADGAAGEQVGEWRDIYESVYAAASSRVDWGDEFTGWDSTVTGDAIPLEEMRSWRDHAVDDVLVHAPERVLEVGVGSGLLLSRIAPRVSEYWATDLSARAIARLTALTADWPQVHLSCRPADDVTGLPAEHFDTIVINSVVQYFPSAAYLAQVLGRLAGLLAPGGRIVVGDVRRHGTLRLLQEQVQRARLAHASEAVIRAAVDHAVLVERELLLEPGWFQRWAAENGFSAEVRLKRGRDLNELTCHRYEVTLHHSGVAALDVADLPTVTSLDEVAILPVRVAGLPNARLGSDGVDPEQVHAWGAGRGCRVVTTWAAEGPDRFDAILLAAEDTSRLTGTCRVVDTTANEPLAARDVDAALAGLRDQLAERLPEYMVPAALVPIGAIPLTPNGKLDRKALPAPTFTSRTFRAARSGIEEALNRLFAEVLGVPRVGVDDGFFDVGGHSLLATRLVSRIRTVLGVEVPIRALFETPTVAGLATRIEAAGQARDRLVPQLRPDVLPLSFAQRRLWFLHRLEGRSATYNMPLTLRLTGQVDIDALHRALDDVVARHESLRTVFSTVDGRPRQVVLPRASVPWQVVDVAADEVSDRVNAAARYGFDLSAEVPVRVEVFRIGAEEVVLLVLLHHIAADGWSTGPLTRDLVAAYAARSAGEAPVWEPLAVQYVDYTLWQRRLLGDETDGSSLFSEQLGYWRRRLAGLPERLELPADRPRPAVASYRGDVVRFEIGPDLQERVLRIAQSTGATVFMVLQAALAALFTRLGAGTDIVVGSPVAGRTDDALDDLVGFFVNTLVLRTDTSGDPSFTELVERVRESDLAAYAHQDVPFEYLVEELNPQRSTSHHPLVQVMFALQNTPMGDFELPGVRVAGEPAHTGVSRVDLTINVLERAEQDGGAAGIAGWAEFAVDLFDAGTVNGVMDRWVRLLEAVTTDPNAPISRAEILTEAEREDLERWSVSGQRVPVSTVPRAVAAQDPAGLAVCHGDRELTYRELGEWSDRLAGWLVEHGVRAESRVALPMPRSADLIVAMLGVLKAGGVYVPVDPEYPPARRQAIIDDCRPVLVLETLPELGGRAAVEVKPAVQVRPAGGAYVMYTSGSTGAPKGVLVTHGDIVALAADECFAAGHERVLWHSPQVFDASTYEVWVPLLGGGTVVVAEDAVDTAAVMRAVVDHDITAVWLTAGLLAVVAEHHLRELAGVSQLWADGDVISPSAVARVRRAYPSITVVNGYGPTEATTFAARHRVAADFGGSGVPIGGPMAGMGLHVLDATLRPVAPGVAGELYLSGAGVARGYLDRPGLTAERFVAAPGGGRMYRTGDLVRWNADGELEFRGRADEQVKVRGFRIEPGEIEAVLRGHERVRDAAVVVRDGRLVAYVVGDSAGLREYVARWLPEYMVPAVVTALAELPLTVNGKLDRRALPDPEFPTSTDGRSPRTPQEELLCCLYAEVLELPRVSVDDSFFGLGGHSLLATRLVSRIRTVLGVEVPIRVLFETPTVAGLAQRLALDPQEQAFGVLLPLRAVGRRAPLFCVHPGGGLSWPYASLLPHIDPEVPVYALQARGLQGGESLPASIEEMAAEYVSQILEVWPEGPYRLLGWSFGGVVAHAMAAHLEQAGRRVESLTLIDAFPARPLSDDVVEKVAEMEISRLYLDMLEAFEIDTAEYADRTLRHDEFVRILHSRNTALASLDEDLLAASFRIMINNIRIGGRYRHDVVAVDTLIIAAEHEDSRYALTEDAWVPYVSGDIRLHPVAASHQRLLSPGPLREYGGLIDDLLRGDELGGEPR</sequence>
<dbReference type="InterPro" id="IPR001242">
    <property type="entry name" value="Condensation_dom"/>
</dbReference>
<dbReference type="GO" id="GO:0072330">
    <property type="term" value="P:monocarboxylic acid biosynthetic process"/>
    <property type="evidence" value="ECO:0007669"/>
    <property type="project" value="UniProtKB-ARBA"/>
</dbReference>
<dbReference type="InterPro" id="IPR001031">
    <property type="entry name" value="Thioesterase"/>
</dbReference>
<dbReference type="InterPro" id="IPR023213">
    <property type="entry name" value="CAT-like_dom_sf"/>
</dbReference>
<name>M4ZQI7_9ACTN</name>
<dbReference type="Pfam" id="PF13193">
    <property type="entry name" value="AMP-binding_C"/>
    <property type="match status" value="3"/>
</dbReference>
<dbReference type="Pfam" id="PF00501">
    <property type="entry name" value="AMP-binding"/>
    <property type="match status" value="3"/>
</dbReference>
<dbReference type="InterPro" id="IPR045851">
    <property type="entry name" value="AMP-bd_C_sf"/>
</dbReference>
<dbReference type="InterPro" id="IPR036736">
    <property type="entry name" value="ACP-like_sf"/>
</dbReference>
<dbReference type="CDD" id="cd02440">
    <property type="entry name" value="AdoMet_MTases"/>
    <property type="match status" value="1"/>
</dbReference>
<dbReference type="Pfam" id="PF00975">
    <property type="entry name" value="Thioesterase"/>
    <property type="match status" value="1"/>
</dbReference>
<dbReference type="Pfam" id="PF00668">
    <property type="entry name" value="Condensation"/>
    <property type="match status" value="2"/>
</dbReference>
<dbReference type="SUPFAM" id="SSF53335">
    <property type="entry name" value="S-adenosyl-L-methionine-dependent methyltransferases"/>
    <property type="match status" value="1"/>
</dbReference>
<dbReference type="InterPro" id="IPR029058">
    <property type="entry name" value="AB_hydrolase_fold"/>
</dbReference>
<evidence type="ECO:0000256" key="1">
    <source>
        <dbReference type="ARBA" id="ARBA00001957"/>
    </source>
</evidence>
<dbReference type="GO" id="GO:0008610">
    <property type="term" value="P:lipid biosynthetic process"/>
    <property type="evidence" value="ECO:0007669"/>
    <property type="project" value="UniProtKB-ARBA"/>
</dbReference>
<dbReference type="InterPro" id="IPR029063">
    <property type="entry name" value="SAM-dependent_MTases_sf"/>
</dbReference>
<dbReference type="FunFam" id="3.30.559.10:FF:000012">
    <property type="entry name" value="Non-ribosomal peptide synthetase"/>
    <property type="match status" value="1"/>
</dbReference>
<dbReference type="SMART" id="SM00824">
    <property type="entry name" value="PKS_TE"/>
    <property type="match status" value="1"/>
</dbReference>
<dbReference type="SUPFAM" id="SSF52777">
    <property type="entry name" value="CoA-dependent acyltransferases"/>
    <property type="match status" value="4"/>
</dbReference>
<dbReference type="Gene3D" id="3.40.50.150">
    <property type="entry name" value="Vaccinia Virus protein VP39"/>
    <property type="match status" value="1"/>
</dbReference>
<dbReference type="Pfam" id="PF00550">
    <property type="entry name" value="PP-binding"/>
    <property type="match status" value="3"/>
</dbReference>
<dbReference type="PROSITE" id="PS00455">
    <property type="entry name" value="AMP_BINDING"/>
    <property type="match status" value="3"/>
</dbReference>
<dbReference type="NCBIfam" id="TIGR01733">
    <property type="entry name" value="AA-adenyl-dom"/>
    <property type="match status" value="3"/>
</dbReference>
<dbReference type="CDD" id="cd19540">
    <property type="entry name" value="LCL_NRPS-like"/>
    <property type="match status" value="2"/>
</dbReference>
<dbReference type="InterPro" id="IPR025110">
    <property type="entry name" value="AMP-bd_C"/>
</dbReference>
<comment type="cofactor">
    <cofactor evidence="1">
        <name>pantetheine 4'-phosphate</name>
        <dbReference type="ChEBI" id="CHEBI:47942"/>
    </cofactor>
</comment>
<feature type="domain" description="Carrier" evidence="5">
    <location>
        <begin position="1940"/>
        <end position="2015"/>
    </location>
</feature>
<evidence type="ECO:0000259" key="5">
    <source>
        <dbReference type="PROSITE" id="PS50075"/>
    </source>
</evidence>
<dbReference type="CDD" id="cd12117">
    <property type="entry name" value="A_NRPS_Srf_like"/>
    <property type="match status" value="1"/>
</dbReference>
<dbReference type="Gene3D" id="3.30.300.30">
    <property type="match status" value="4"/>
</dbReference>
<dbReference type="InterPro" id="IPR010071">
    <property type="entry name" value="AA_adenyl_dom"/>
</dbReference>
<dbReference type="InterPro" id="IPR042099">
    <property type="entry name" value="ANL_N_sf"/>
</dbReference>
<dbReference type="PANTHER" id="PTHR45527">
    <property type="entry name" value="NONRIBOSOMAL PEPTIDE SYNTHETASE"/>
    <property type="match status" value="1"/>
</dbReference>
<dbReference type="Gene3D" id="3.30.559.10">
    <property type="entry name" value="Chloramphenicol acetyltransferase-like domain"/>
    <property type="match status" value="2"/>
</dbReference>
<dbReference type="GO" id="GO:0043041">
    <property type="term" value="P:amino acid activation for nonribosomal peptide biosynthetic process"/>
    <property type="evidence" value="ECO:0007669"/>
    <property type="project" value="TreeGrafter"/>
</dbReference>
<dbReference type="NCBIfam" id="NF003417">
    <property type="entry name" value="PRK04813.1"/>
    <property type="match status" value="5"/>
</dbReference>
<dbReference type="InterPro" id="IPR006162">
    <property type="entry name" value="Ppantetheine_attach_site"/>
</dbReference>
<dbReference type="EMBL" id="AB746937">
    <property type="protein sequence ID" value="BAM98992.1"/>
    <property type="molecule type" value="Genomic_DNA"/>
</dbReference>
<evidence type="ECO:0000256" key="4">
    <source>
        <dbReference type="ARBA" id="ARBA00022737"/>
    </source>
</evidence>
<dbReference type="Pfam" id="PF08242">
    <property type="entry name" value="Methyltransf_12"/>
    <property type="match status" value="1"/>
</dbReference>
<dbReference type="PANTHER" id="PTHR45527:SF1">
    <property type="entry name" value="FATTY ACID SYNTHASE"/>
    <property type="match status" value="1"/>
</dbReference>
<dbReference type="Gene3D" id="1.10.1200.10">
    <property type="entry name" value="ACP-like"/>
    <property type="match status" value="2"/>
</dbReference>
<dbReference type="InterPro" id="IPR000873">
    <property type="entry name" value="AMP-dep_synth/lig_dom"/>
</dbReference>
<dbReference type="Gene3D" id="3.40.50.980">
    <property type="match status" value="2"/>
</dbReference>
<accession>M4ZQI7</accession>
<dbReference type="FunFam" id="1.10.1200.10:FF:000016">
    <property type="entry name" value="Non-ribosomal peptide synthase"/>
    <property type="match status" value="3"/>
</dbReference>
<dbReference type="InterPro" id="IPR009081">
    <property type="entry name" value="PP-bd_ACP"/>
</dbReference>
<protein>
    <submittedName>
        <fullName evidence="6">Putative amino acid adenylation domain-containing protein</fullName>
    </submittedName>
</protein>